<dbReference type="OrthoDB" id="110231at2"/>
<accession>A0A4R6K9L4</accession>
<keyword evidence="15" id="KW-1185">Reference proteome</keyword>
<dbReference type="InterPro" id="IPR036318">
    <property type="entry name" value="FAD-bd_PCMH-like_sf"/>
</dbReference>
<evidence type="ECO:0000256" key="7">
    <source>
        <dbReference type="ARBA" id="ARBA00023122"/>
    </source>
</evidence>
<evidence type="ECO:0000256" key="4">
    <source>
        <dbReference type="ARBA" id="ARBA00022692"/>
    </source>
</evidence>
<dbReference type="CDD" id="cd04590">
    <property type="entry name" value="CBS_pair_CorC_HlyC_assoc"/>
    <property type="match status" value="1"/>
</dbReference>
<dbReference type="Pfam" id="PF00571">
    <property type="entry name" value="CBS"/>
    <property type="match status" value="2"/>
</dbReference>
<dbReference type="Pfam" id="PF03471">
    <property type="entry name" value="CorC_HlyC"/>
    <property type="match status" value="1"/>
</dbReference>
<dbReference type="InterPro" id="IPR046342">
    <property type="entry name" value="CBS_dom_sf"/>
</dbReference>
<feature type="transmembrane region" description="Helical" evidence="11">
    <location>
        <begin position="92"/>
        <end position="113"/>
    </location>
</feature>
<dbReference type="SMART" id="SM00116">
    <property type="entry name" value="CBS"/>
    <property type="match status" value="2"/>
</dbReference>
<feature type="domain" description="CBS" evidence="12">
    <location>
        <begin position="207"/>
        <end position="267"/>
    </location>
</feature>
<dbReference type="InterPro" id="IPR002550">
    <property type="entry name" value="CNNM"/>
</dbReference>
<reference evidence="14 15" key="1">
    <citation type="submission" date="2019-03" db="EMBL/GenBank/DDBJ databases">
        <title>Genomic Encyclopedia of Type Strains, Phase III (KMG-III): the genomes of soil and plant-associated and newly described type strains.</title>
        <authorList>
            <person name="Whitman W."/>
        </authorList>
    </citation>
    <scope>NUCLEOTIDE SEQUENCE [LARGE SCALE GENOMIC DNA]</scope>
    <source>
        <strain evidence="14 15">VKM Ac-2527</strain>
    </source>
</reference>
<gene>
    <name evidence="14" type="ORF">EV643_115191</name>
</gene>
<dbReference type="EMBL" id="SNWQ01000015">
    <property type="protein sequence ID" value="TDO44689.1"/>
    <property type="molecule type" value="Genomic_DNA"/>
</dbReference>
<evidence type="ECO:0000256" key="5">
    <source>
        <dbReference type="ARBA" id="ARBA00022737"/>
    </source>
</evidence>
<dbReference type="RefSeq" id="WP_133803232.1">
    <property type="nucleotide sequence ID" value="NZ_SNWQ01000015.1"/>
</dbReference>
<feature type="domain" description="CNNM transmembrane" evidence="13">
    <location>
        <begin position="1"/>
        <end position="188"/>
    </location>
</feature>
<comment type="caution">
    <text evidence="14">The sequence shown here is derived from an EMBL/GenBank/DDBJ whole genome shotgun (WGS) entry which is preliminary data.</text>
</comment>
<evidence type="ECO:0000256" key="3">
    <source>
        <dbReference type="ARBA" id="ARBA00022475"/>
    </source>
</evidence>
<dbReference type="PROSITE" id="PS51371">
    <property type="entry name" value="CBS"/>
    <property type="match status" value="2"/>
</dbReference>
<dbReference type="GO" id="GO:0005886">
    <property type="term" value="C:plasma membrane"/>
    <property type="evidence" value="ECO:0007669"/>
    <property type="project" value="UniProtKB-SubCell"/>
</dbReference>
<evidence type="ECO:0000259" key="12">
    <source>
        <dbReference type="PROSITE" id="PS51371"/>
    </source>
</evidence>
<dbReference type="Gene3D" id="3.30.465.10">
    <property type="match status" value="1"/>
</dbReference>
<evidence type="ECO:0000313" key="15">
    <source>
        <dbReference type="Proteomes" id="UP000295388"/>
    </source>
</evidence>
<sequence>MSSHDLALLVVAAVLVLLAGVFAGAEAALSSYSKVRADEQVEHGNNRAVRLAELLADTPRYLNTLLLVRLICEITAIVLVTQALSNIFSVTWEHILITAVAMVVVSYVIIGVAPRTLGRQHSDRFAMISAGPVMALTSVLGPIPKVLILIGNALTPGKGYAEGPFATESELRALVDLAEKSAVIESGERRMIHSVFELGDTIVREVMVPRTDMVYIERHKKLRQLTSLALRSGYSRIPVIGDSLDDILGVVYLKDVMRRVYDNAQAESTERVESVMRPCMYVPDSKPIDELLREMQAAHMHVAIVVDEYGGTAGLVTIEDILEEIVGEITDEYDEAPEEVQELADGAYRVSSRFPIDELGELFGVPLDDDDVDTVGGLMAKLLGKVPIPGAQVEIEELGLTLVAERPSGRRNQVGTVLVRRTDQVAAEPQDSSHQTA</sequence>
<evidence type="ECO:0000256" key="8">
    <source>
        <dbReference type="ARBA" id="ARBA00023136"/>
    </source>
</evidence>
<evidence type="ECO:0000259" key="13">
    <source>
        <dbReference type="PROSITE" id="PS51846"/>
    </source>
</evidence>
<comment type="subcellular location">
    <subcellularLocation>
        <location evidence="1">Cell membrane</location>
        <topology evidence="1">Multi-pass membrane protein</topology>
    </subcellularLocation>
</comment>
<keyword evidence="5" id="KW-0677">Repeat</keyword>
<dbReference type="SMART" id="SM01091">
    <property type="entry name" value="CorC_HlyC"/>
    <property type="match status" value="1"/>
</dbReference>
<organism evidence="14 15">
    <name type="scientific">Kribbella caucasensis</name>
    <dbReference type="NCBI Taxonomy" id="2512215"/>
    <lineage>
        <taxon>Bacteria</taxon>
        <taxon>Bacillati</taxon>
        <taxon>Actinomycetota</taxon>
        <taxon>Actinomycetes</taxon>
        <taxon>Propionibacteriales</taxon>
        <taxon>Kribbellaceae</taxon>
        <taxon>Kribbella</taxon>
    </lineage>
</organism>
<proteinExistence type="inferred from homology"/>
<dbReference type="PANTHER" id="PTHR22777">
    <property type="entry name" value="HEMOLYSIN-RELATED"/>
    <property type="match status" value="1"/>
</dbReference>
<name>A0A4R6K9L4_9ACTN</name>
<dbReference type="AlphaFoldDB" id="A0A4R6K9L4"/>
<dbReference type="InterPro" id="IPR016169">
    <property type="entry name" value="FAD-bd_PCMH_sub2"/>
</dbReference>
<dbReference type="InterPro" id="IPR005170">
    <property type="entry name" value="Transptr-assoc_dom"/>
</dbReference>
<dbReference type="FunFam" id="3.10.580.10:FF:000002">
    <property type="entry name" value="Magnesium/cobalt efflux protein CorC"/>
    <property type="match status" value="1"/>
</dbReference>
<evidence type="ECO:0000256" key="6">
    <source>
        <dbReference type="ARBA" id="ARBA00022989"/>
    </source>
</evidence>
<evidence type="ECO:0000313" key="14">
    <source>
        <dbReference type="EMBL" id="TDO44689.1"/>
    </source>
</evidence>
<dbReference type="PROSITE" id="PS51846">
    <property type="entry name" value="CNNM"/>
    <property type="match status" value="1"/>
</dbReference>
<evidence type="ECO:0000256" key="2">
    <source>
        <dbReference type="ARBA" id="ARBA00006337"/>
    </source>
</evidence>
<dbReference type="SUPFAM" id="SSF56176">
    <property type="entry name" value="FAD-binding/transporter-associated domain-like"/>
    <property type="match status" value="1"/>
</dbReference>
<keyword evidence="3" id="KW-1003">Cell membrane</keyword>
<dbReference type="InterPro" id="IPR000644">
    <property type="entry name" value="CBS_dom"/>
</dbReference>
<evidence type="ECO:0000256" key="10">
    <source>
        <dbReference type="PROSITE-ProRule" id="PRU01193"/>
    </source>
</evidence>
<keyword evidence="4 10" id="KW-0812">Transmembrane</keyword>
<protein>
    <submittedName>
        <fullName evidence="14">CBS domain containing-hemolysin-like protein</fullName>
    </submittedName>
</protein>
<evidence type="ECO:0000256" key="11">
    <source>
        <dbReference type="SAM" id="Phobius"/>
    </source>
</evidence>
<comment type="similarity">
    <text evidence="2">Belongs to the UPF0053 family.</text>
</comment>
<dbReference type="PANTHER" id="PTHR22777:SF32">
    <property type="entry name" value="UPF0053 INNER MEMBRANE PROTEIN YFJD"/>
    <property type="match status" value="1"/>
</dbReference>
<evidence type="ECO:0000256" key="1">
    <source>
        <dbReference type="ARBA" id="ARBA00004651"/>
    </source>
</evidence>
<dbReference type="Proteomes" id="UP000295388">
    <property type="component" value="Unassembled WGS sequence"/>
</dbReference>
<keyword evidence="7 9" id="KW-0129">CBS domain</keyword>
<keyword evidence="6 10" id="KW-1133">Transmembrane helix</keyword>
<dbReference type="InterPro" id="IPR044751">
    <property type="entry name" value="Ion_transp-like_CBS"/>
</dbReference>
<dbReference type="GO" id="GO:0050660">
    <property type="term" value="F:flavin adenine dinucleotide binding"/>
    <property type="evidence" value="ECO:0007669"/>
    <property type="project" value="InterPro"/>
</dbReference>
<dbReference type="Pfam" id="PF01595">
    <property type="entry name" value="CNNM"/>
    <property type="match status" value="1"/>
</dbReference>
<dbReference type="SUPFAM" id="SSF54631">
    <property type="entry name" value="CBS-domain pair"/>
    <property type="match status" value="1"/>
</dbReference>
<feature type="domain" description="CBS" evidence="12">
    <location>
        <begin position="275"/>
        <end position="332"/>
    </location>
</feature>
<evidence type="ECO:0000256" key="9">
    <source>
        <dbReference type="PROSITE-ProRule" id="PRU00703"/>
    </source>
</evidence>
<keyword evidence="8 10" id="KW-0472">Membrane</keyword>
<dbReference type="Gene3D" id="3.10.580.10">
    <property type="entry name" value="CBS-domain"/>
    <property type="match status" value="1"/>
</dbReference>
<feature type="transmembrane region" description="Helical" evidence="11">
    <location>
        <begin position="61"/>
        <end position="80"/>
    </location>
</feature>